<dbReference type="InterPro" id="IPR019494">
    <property type="entry name" value="FIST_C"/>
</dbReference>
<dbReference type="Pfam" id="PF10442">
    <property type="entry name" value="FIST_C"/>
    <property type="match status" value="1"/>
</dbReference>
<dbReference type="PANTHER" id="PTHR14939:SF5">
    <property type="entry name" value="F-BOX ONLY PROTEIN 22"/>
    <property type="match status" value="1"/>
</dbReference>
<dbReference type="PANTHER" id="PTHR14939">
    <property type="entry name" value="F-BOX ONLY PROTEIN 22"/>
    <property type="match status" value="1"/>
</dbReference>
<evidence type="ECO:0000256" key="3">
    <source>
        <dbReference type="ARBA" id="ARBA00022692"/>
    </source>
</evidence>
<dbReference type="Pfam" id="PF08495">
    <property type="entry name" value="FIST"/>
    <property type="match status" value="1"/>
</dbReference>
<comment type="caution">
    <text evidence="8">The sequence shown here is derived from an EMBL/GenBank/DDBJ whole genome shotgun (WGS) entry which is preliminary data.</text>
</comment>
<evidence type="ECO:0000259" key="6">
    <source>
        <dbReference type="SMART" id="SM00897"/>
    </source>
</evidence>
<name>A0A7C2K2C5_9PLAN</name>
<evidence type="ECO:0000259" key="7">
    <source>
        <dbReference type="SMART" id="SM01204"/>
    </source>
</evidence>
<sequence length="387" mass="40782">MRIACGASTRPELKDAVAESSASVISGLEGAAADLTLLFVSHHHRGQFPAVAAAWQRAVPTRCLLGCSGEAIVAGRREVEGGPCLSAWTASCPQTELVPFRVEFEPTPDGVVCVGLPEQLADQPQRVRAVILLGEPFSSAPRSVLDRLGDELPGVPVVGGMASGGGPDENSLFFGDTAVPHGAVGVALLDAPRVITLVSQGCKPIGSPYIVTKSERNVIYELGGRPAMERLQELYPTLSARDQALIEQGLHVGLAMSEYQDRFGRGDFLVSNVMGAHRESGAILLGNLVRTGQTVQFHVRDAETADEDLQHLLEALPKPSSLAGGLLFTCNGRGTRMFSTPDHDAAAIQRQLGPLPLAGLFAAGEIGPVGGRNYVHGFTASVALFER</sequence>
<feature type="domain" description="FIST" evidence="6">
    <location>
        <begin position="32"/>
        <end position="226"/>
    </location>
</feature>
<evidence type="ECO:0000313" key="8">
    <source>
        <dbReference type="EMBL" id="HEN17059.1"/>
    </source>
</evidence>
<evidence type="ECO:0008006" key="9">
    <source>
        <dbReference type="Google" id="ProtNLM"/>
    </source>
</evidence>
<dbReference type="InterPro" id="IPR013702">
    <property type="entry name" value="FIST_domain_N"/>
</dbReference>
<gene>
    <name evidence="8" type="ORF">ENQ76_16495</name>
</gene>
<evidence type="ECO:0000256" key="4">
    <source>
        <dbReference type="ARBA" id="ARBA00022989"/>
    </source>
</evidence>
<dbReference type="SMART" id="SM00897">
    <property type="entry name" value="FIST"/>
    <property type="match status" value="1"/>
</dbReference>
<accession>A0A7C2K2C5</accession>
<evidence type="ECO:0000256" key="5">
    <source>
        <dbReference type="ARBA" id="ARBA00023136"/>
    </source>
</evidence>
<reference evidence="8" key="1">
    <citation type="journal article" date="2020" name="mSystems">
        <title>Genome- and Community-Level Interaction Insights into Carbon Utilization and Element Cycling Functions of Hydrothermarchaeota in Hydrothermal Sediment.</title>
        <authorList>
            <person name="Zhou Z."/>
            <person name="Liu Y."/>
            <person name="Xu W."/>
            <person name="Pan J."/>
            <person name="Luo Z.H."/>
            <person name="Li M."/>
        </authorList>
    </citation>
    <scope>NUCLEOTIDE SEQUENCE [LARGE SCALE GENOMIC DNA]</scope>
    <source>
        <strain evidence="8">SpSt-339</strain>
    </source>
</reference>
<dbReference type="AlphaFoldDB" id="A0A7C2K2C5"/>
<keyword evidence="5" id="KW-0472">Membrane</keyword>
<comment type="subcellular location">
    <subcellularLocation>
        <location evidence="1">Cell membrane</location>
        <topology evidence="1">Multi-pass membrane protein</topology>
    </subcellularLocation>
</comment>
<proteinExistence type="predicted"/>
<keyword evidence="2" id="KW-1003">Cell membrane</keyword>
<dbReference type="SMART" id="SM01204">
    <property type="entry name" value="FIST_C"/>
    <property type="match status" value="1"/>
</dbReference>
<dbReference type="InterPro" id="IPR016741">
    <property type="entry name" value="UCP018953"/>
</dbReference>
<keyword evidence="4" id="KW-1133">Transmembrane helix</keyword>
<dbReference type="GO" id="GO:0005886">
    <property type="term" value="C:plasma membrane"/>
    <property type="evidence" value="ECO:0007669"/>
    <property type="project" value="UniProtKB-SubCell"/>
</dbReference>
<keyword evidence="3" id="KW-0812">Transmembrane</keyword>
<evidence type="ECO:0000256" key="2">
    <source>
        <dbReference type="ARBA" id="ARBA00022475"/>
    </source>
</evidence>
<evidence type="ECO:0000256" key="1">
    <source>
        <dbReference type="ARBA" id="ARBA00004651"/>
    </source>
</evidence>
<dbReference type="PIRSF" id="PIRSF018953">
    <property type="entry name" value="UCP018953"/>
    <property type="match status" value="1"/>
</dbReference>
<protein>
    <recommendedName>
        <fullName evidence="9">Histidine kinase</fullName>
    </recommendedName>
</protein>
<feature type="domain" description="FIST C-domain" evidence="7">
    <location>
        <begin position="227"/>
        <end position="369"/>
    </location>
</feature>
<organism evidence="8">
    <name type="scientific">Schlesneria paludicola</name>
    <dbReference type="NCBI Taxonomy" id="360056"/>
    <lineage>
        <taxon>Bacteria</taxon>
        <taxon>Pseudomonadati</taxon>
        <taxon>Planctomycetota</taxon>
        <taxon>Planctomycetia</taxon>
        <taxon>Planctomycetales</taxon>
        <taxon>Planctomycetaceae</taxon>
        <taxon>Schlesneria</taxon>
    </lineage>
</organism>
<dbReference type="EMBL" id="DSOK01000453">
    <property type="protein sequence ID" value="HEN17059.1"/>
    <property type="molecule type" value="Genomic_DNA"/>
</dbReference>